<protein>
    <recommendedName>
        <fullName evidence="7">Ribosomal RNA small subunit methyltransferase A</fullName>
        <ecNumber evidence="7">2.1.1.182</ecNumber>
    </recommendedName>
    <alternativeName>
        <fullName evidence="7">16S rRNA (adenine(1518)-N(6)/adenine(1519)-N(6))-dimethyltransferase</fullName>
    </alternativeName>
    <alternativeName>
        <fullName evidence="7">16S rRNA dimethyladenosine transferase</fullName>
    </alternativeName>
    <alternativeName>
        <fullName evidence="7">16S rRNA dimethylase</fullName>
    </alternativeName>
    <alternativeName>
        <fullName evidence="7">S-adenosylmethionine-6-N', N'-adenosyl(rRNA) dimethyltransferase</fullName>
    </alternativeName>
</protein>
<dbReference type="InterPro" id="IPR001737">
    <property type="entry name" value="KsgA/Erm"/>
</dbReference>
<evidence type="ECO:0000256" key="3">
    <source>
        <dbReference type="ARBA" id="ARBA00022603"/>
    </source>
</evidence>
<feature type="binding site" evidence="7 8">
    <location>
        <position position="12"/>
    </location>
    <ligand>
        <name>S-adenosyl-L-methionine</name>
        <dbReference type="ChEBI" id="CHEBI:59789"/>
    </ligand>
</feature>
<gene>
    <name evidence="7 10" type="primary">rsmA</name>
    <name evidence="7" type="synonym">ksgA</name>
    <name evidence="10" type="ORF">DA803_00030</name>
</gene>
<dbReference type="InterPro" id="IPR020596">
    <property type="entry name" value="rRNA_Ade_Mease_Trfase_CS"/>
</dbReference>
<evidence type="ECO:0000259" key="9">
    <source>
        <dbReference type="SMART" id="SM00650"/>
    </source>
</evidence>
<dbReference type="GO" id="GO:0003723">
    <property type="term" value="F:RNA binding"/>
    <property type="evidence" value="ECO:0007669"/>
    <property type="project" value="UniProtKB-UniRule"/>
</dbReference>
<dbReference type="InterPro" id="IPR023165">
    <property type="entry name" value="rRNA_Ade_diMease-like_C"/>
</dbReference>
<dbReference type="InterPro" id="IPR020598">
    <property type="entry name" value="rRNA_Ade_methylase_Trfase_N"/>
</dbReference>
<dbReference type="Gene3D" id="3.40.50.150">
    <property type="entry name" value="Vaccinia Virus protein VP39"/>
    <property type="match status" value="1"/>
</dbReference>
<feature type="domain" description="Ribosomal RNA adenine methylase transferase N-terminal" evidence="9">
    <location>
        <begin position="19"/>
        <end position="187"/>
    </location>
</feature>
<evidence type="ECO:0000256" key="6">
    <source>
        <dbReference type="ARBA" id="ARBA00022884"/>
    </source>
</evidence>
<dbReference type="PANTHER" id="PTHR11727">
    <property type="entry name" value="DIMETHYLADENOSINE TRANSFERASE"/>
    <property type="match status" value="1"/>
</dbReference>
<dbReference type="GO" id="GO:0005829">
    <property type="term" value="C:cytosol"/>
    <property type="evidence" value="ECO:0007669"/>
    <property type="project" value="TreeGrafter"/>
</dbReference>
<dbReference type="OrthoDB" id="9814755at2"/>
<dbReference type="KEGG" id="mpho:DA803_00030"/>
<feature type="binding site" evidence="7 8">
    <location>
        <position position="14"/>
    </location>
    <ligand>
        <name>S-adenosyl-L-methionine</name>
        <dbReference type="ChEBI" id="CHEBI:59789"/>
    </ligand>
</feature>
<evidence type="ECO:0000256" key="7">
    <source>
        <dbReference type="HAMAP-Rule" id="MF_00607"/>
    </source>
</evidence>
<dbReference type="GO" id="GO:0052908">
    <property type="term" value="F:16S rRNA (adenine(1518)-N(6)/adenine(1519)-N(6))-dimethyltransferase activity"/>
    <property type="evidence" value="ECO:0007669"/>
    <property type="project" value="UniProtKB-EC"/>
</dbReference>
<feature type="binding site" evidence="7 8">
    <location>
        <position position="38"/>
    </location>
    <ligand>
        <name>S-adenosyl-L-methionine</name>
        <dbReference type="ChEBI" id="CHEBI:59789"/>
    </ligand>
</feature>
<dbReference type="Gene3D" id="1.10.8.100">
    <property type="entry name" value="Ribosomal RNA adenine dimethylase-like, domain 2"/>
    <property type="match status" value="1"/>
</dbReference>
<dbReference type="InterPro" id="IPR011530">
    <property type="entry name" value="rRNA_adenine_dimethylase"/>
</dbReference>
<sequence>MMIQAKKSFGQNFLINQEIQKSIVNVANIEEKDVIEIGPGQGALTDILAQKVKTLVAYELDPRLYEYLQTKNYPNNVKILNKDFLAANFQEIAAKNITIIGNIPYNITSPILFKILENHLIVDSATLMVQKEVAERLVALPLSKVYGKLSATFQIFSNVEKILDVDAQQFNPAPKVNSAVIKLNFYHKNDFININKDQIIKFVAICFQFKRKTLLNNLLNHYSKDAILAALSKLNLNIAIRAENLNKQTILELFTILENKKMPA</sequence>
<dbReference type="NCBIfam" id="TIGR00755">
    <property type="entry name" value="ksgA"/>
    <property type="match status" value="1"/>
</dbReference>
<keyword evidence="5 7" id="KW-0949">S-adenosyl-L-methionine</keyword>
<dbReference type="PROSITE" id="PS51689">
    <property type="entry name" value="SAM_RNA_A_N6_MT"/>
    <property type="match status" value="1"/>
</dbReference>
<comment type="function">
    <text evidence="7">Specifically dimethylates two adjacent adenosines (A1518 and A1519) in the loop of a conserved hairpin near the 3'-end of 16S rRNA in the 30S particle. May play a critical role in biogenesis of 30S subunits.</text>
</comment>
<dbReference type="AlphaFoldDB" id="A0A2Z5IQF3"/>
<accession>A0A2Z5IQF3</accession>
<reference evidence="10 11" key="1">
    <citation type="submission" date="2018-05" db="EMBL/GenBank/DDBJ databases">
        <title>Annotation of the Mycoplasma phocidae genome.</title>
        <authorList>
            <person name="Brown D.R."/>
            <person name="Kutish G.F."/>
            <person name="Frasca S.Jr."/>
        </authorList>
    </citation>
    <scope>NUCLEOTIDE SEQUENCE [LARGE SCALE GENOMIC DNA]</scope>
    <source>
        <strain evidence="10 11">105</strain>
    </source>
</reference>
<evidence type="ECO:0000256" key="8">
    <source>
        <dbReference type="PROSITE-ProRule" id="PRU01026"/>
    </source>
</evidence>
<name>A0A2Z5IQF3_9BACT</name>
<evidence type="ECO:0000256" key="1">
    <source>
        <dbReference type="ARBA" id="ARBA00022490"/>
    </source>
</evidence>
<evidence type="ECO:0000256" key="2">
    <source>
        <dbReference type="ARBA" id="ARBA00022552"/>
    </source>
</evidence>
<proteinExistence type="inferred from homology"/>
<comment type="subcellular location">
    <subcellularLocation>
        <location evidence="7">Cytoplasm</location>
    </subcellularLocation>
</comment>
<dbReference type="PROSITE" id="PS01131">
    <property type="entry name" value="RRNA_A_DIMETH"/>
    <property type="match status" value="1"/>
</dbReference>
<keyword evidence="6 7" id="KW-0694">RNA-binding</keyword>
<comment type="catalytic activity">
    <reaction evidence="7">
        <text>adenosine(1518)/adenosine(1519) in 16S rRNA + 4 S-adenosyl-L-methionine = N(6)-dimethyladenosine(1518)/N(6)-dimethyladenosine(1519) in 16S rRNA + 4 S-adenosyl-L-homocysteine + 4 H(+)</text>
        <dbReference type="Rhea" id="RHEA:19609"/>
        <dbReference type="Rhea" id="RHEA-COMP:10232"/>
        <dbReference type="Rhea" id="RHEA-COMP:10233"/>
        <dbReference type="ChEBI" id="CHEBI:15378"/>
        <dbReference type="ChEBI" id="CHEBI:57856"/>
        <dbReference type="ChEBI" id="CHEBI:59789"/>
        <dbReference type="ChEBI" id="CHEBI:74411"/>
        <dbReference type="ChEBI" id="CHEBI:74493"/>
        <dbReference type="EC" id="2.1.1.182"/>
    </reaction>
</comment>
<keyword evidence="1 7" id="KW-0963">Cytoplasm</keyword>
<dbReference type="Pfam" id="PF00398">
    <property type="entry name" value="RrnaAD"/>
    <property type="match status" value="1"/>
</dbReference>
<keyword evidence="3 7" id="KW-0489">Methyltransferase</keyword>
<dbReference type="EC" id="2.1.1.182" evidence="7"/>
<dbReference type="PANTHER" id="PTHR11727:SF7">
    <property type="entry name" value="DIMETHYLADENOSINE TRANSFERASE-RELATED"/>
    <property type="match status" value="1"/>
</dbReference>
<keyword evidence="4 7" id="KW-0808">Transferase</keyword>
<organism evidence="10 11">
    <name type="scientific">[Mycoplasma] phocae</name>
    <dbReference type="NCBI Taxonomy" id="142651"/>
    <lineage>
        <taxon>Bacteria</taxon>
        <taxon>Bacillati</taxon>
        <taxon>Mycoplasmatota</taxon>
        <taxon>Mycoplasmoidales</taxon>
        <taxon>Metamycoplasmataceae</taxon>
        <taxon>Metamycoplasma</taxon>
    </lineage>
</organism>
<evidence type="ECO:0000256" key="4">
    <source>
        <dbReference type="ARBA" id="ARBA00022679"/>
    </source>
</evidence>
<dbReference type="EMBL" id="CP029295">
    <property type="protein sequence ID" value="AXE60491.1"/>
    <property type="molecule type" value="Genomic_DNA"/>
</dbReference>
<dbReference type="HAMAP" id="MF_00607">
    <property type="entry name" value="16SrRNA_methyltr_A"/>
    <property type="match status" value="1"/>
</dbReference>
<evidence type="ECO:0000256" key="5">
    <source>
        <dbReference type="ARBA" id="ARBA00022691"/>
    </source>
</evidence>
<evidence type="ECO:0000313" key="10">
    <source>
        <dbReference type="EMBL" id="AXE60491.1"/>
    </source>
</evidence>
<dbReference type="SMART" id="SM00650">
    <property type="entry name" value="rADc"/>
    <property type="match status" value="1"/>
</dbReference>
<dbReference type="SUPFAM" id="SSF53335">
    <property type="entry name" value="S-adenosyl-L-methionine-dependent methyltransferases"/>
    <property type="match status" value="1"/>
</dbReference>
<dbReference type="InterPro" id="IPR029063">
    <property type="entry name" value="SAM-dependent_MTases_sf"/>
</dbReference>
<comment type="similarity">
    <text evidence="7">Belongs to the class I-like SAM-binding methyltransferase superfamily. rRNA adenine N(6)-methyltransferase family. RsmA subfamily.</text>
</comment>
<feature type="binding site" evidence="7 8">
    <location>
        <position position="83"/>
    </location>
    <ligand>
        <name>S-adenosyl-L-methionine</name>
        <dbReference type="ChEBI" id="CHEBI:59789"/>
    </ligand>
</feature>
<dbReference type="Proteomes" id="UP000252477">
    <property type="component" value="Chromosome"/>
</dbReference>
<feature type="binding site" evidence="7 8">
    <location>
        <position position="59"/>
    </location>
    <ligand>
        <name>S-adenosyl-L-methionine</name>
        <dbReference type="ChEBI" id="CHEBI:59789"/>
    </ligand>
</feature>
<feature type="binding site" evidence="7 8">
    <location>
        <position position="102"/>
    </location>
    <ligand>
        <name>S-adenosyl-L-methionine</name>
        <dbReference type="ChEBI" id="CHEBI:59789"/>
    </ligand>
</feature>
<evidence type="ECO:0000313" key="11">
    <source>
        <dbReference type="Proteomes" id="UP000252477"/>
    </source>
</evidence>
<keyword evidence="11" id="KW-1185">Reference proteome</keyword>
<dbReference type="CDD" id="cd02440">
    <property type="entry name" value="AdoMet_MTases"/>
    <property type="match status" value="1"/>
</dbReference>
<keyword evidence="2 7" id="KW-0698">rRNA processing</keyword>